<dbReference type="GO" id="GO:0004497">
    <property type="term" value="F:monooxygenase activity"/>
    <property type="evidence" value="ECO:0007669"/>
    <property type="project" value="UniProtKB-KW"/>
</dbReference>
<accession>A0AAD1XAW6</accession>
<proteinExistence type="inferred from homology"/>
<feature type="binding site" description="axial binding residue" evidence="7">
    <location>
        <position position="103"/>
    </location>
    <ligand>
        <name>heme</name>
        <dbReference type="ChEBI" id="CHEBI:30413"/>
    </ligand>
    <ligandPart>
        <name>Fe</name>
        <dbReference type="ChEBI" id="CHEBI:18248"/>
    </ligandPart>
</feature>
<keyword evidence="5 7" id="KW-0408">Iron</keyword>
<protein>
    <recommendedName>
        <fullName evidence="11">Cytochrome P450</fullName>
    </recommendedName>
</protein>
<dbReference type="PANTHER" id="PTHR24291">
    <property type="entry name" value="CYTOCHROME P450 FAMILY 4"/>
    <property type="match status" value="1"/>
</dbReference>
<dbReference type="PRINTS" id="PR00465">
    <property type="entry name" value="EP450IV"/>
</dbReference>
<dbReference type="AlphaFoldDB" id="A0AAD1XAW6"/>
<organism evidence="9 10">
    <name type="scientific">Euplotes crassus</name>
    <dbReference type="NCBI Taxonomy" id="5936"/>
    <lineage>
        <taxon>Eukaryota</taxon>
        <taxon>Sar</taxon>
        <taxon>Alveolata</taxon>
        <taxon>Ciliophora</taxon>
        <taxon>Intramacronucleata</taxon>
        <taxon>Spirotrichea</taxon>
        <taxon>Hypotrichia</taxon>
        <taxon>Euplotida</taxon>
        <taxon>Euplotidae</taxon>
        <taxon>Moneuplotes</taxon>
    </lineage>
</organism>
<dbReference type="EMBL" id="CAMPGE010004945">
    <property type="protein sequence ID" value="CAI2363795.1"/>
    <property type="molecule type" value="Genomic_DNA"/>
</dbReference>
<dbReference type="PRINTS" id="PR00385">
    <property type="entry name" value="P450"/>
</dbReference>
<dbReference type="InterPro" id="IPR002403">
    <property type="entry name" value="Cyt_P450_E_grp-IV"/>
</dbReference>
<dbReference type="PROSITE" id="PS00086">
    <property type="entry name" value="CYTOCHROME_P450"/>
    <property type="match status" value="1"/>
</dbReference>
<dbReference type="GO" id="GO:0020037">
    <property type="term" value="F:heme binding"/>
    <property type="evidence" value="ECO:0007669"/>
    <property type="project" value="InterPro"/>
</dbReference>
<evidence type="ECO:0000256" key="3">
    <source>
        <dbReference type="ARBA" id="ARBA00022723"/>
    </source>
</evidence>
<comment type="cofactor">
    <cofactor evidence="7">
        <name>heme</name>
        <dbReference type="ChEBI" id="CHEBI:30413"/>
    </cofactor>
</comment>
<name>A0AAD1XAW6_EUPCR</name>
<keyword evidence="10" id="KW-1185">Reference proteome</keyword>
<dbReference type="InterPro" id="IPR001128">
    <property type="entry name" value="Cyt_P450"/>
</dbReference>
<dbReference type="GO" id="GO:0016705">
    <property type="term" value="F:oxidoreductase activity, acting on paired donors, with incorporation or reduction of molecular oxygen"/>
    <property type="evidence" value="ECO:0007669"/>
    <property type="project" value="InterPro"/>
</dbReference>
<dbReference type="Gene3D" id="1.10.630.10">
    <property type="entry name" value="Cytochrome P450"/>
    <property type="match status" value="1"/>
</dbReference>
<keyword evidence="2 7" id="KW-0349">Heme</keyword>
<evidence type="ECO:0000256" key="8">
    <source>
        <dbReference type="RuleBase" id="RU000461"/>
    </source>
</evidence>
<evidence type="ECO:0000313" key="9">
    <source>
        <dbReference type="EMBL" id="CAI2363795.1"/>
    </source>
</evidence>
<dbReference type="InterPro" id="IPR050196">
    <property type="entry name" value="Cytochrome_P450_Monoox"/>
</dbReference>
<evidence type="ECO:0000256" key="5">
    <source>
        <dbReference type="ARBA" id="ARBA00023004"/>
    </source>
</evidence>
<sequence length="156" mass="18119">MLSECDYLTYVIKESLRMDPPSMNTSPYMTYEEVEICGVKIPSKIKMMINVVGCHYNSDQWHEPTKFIPERFDPTSEYFLKPGTDDVRDPLAFIPFSTGKRSCPGMSFALTEMKVYLSFLISKFDYSIKPEMLSNPKVRFGLDSNYKLDIKIKKKH</sequence>
<evidence type="ECO:0000256" key="2">
    <source>
        <dbReference type="ARBA" id="ARBA00022617"/>
    </source>
</evidence>
<evidence type="ECO:0000256" key="7">
    <source>
        <dbReference type="PIRSR" id="PIRSR602403-1"/>
    </source>
</evidence>
<evidence type="ECO:0000256" key="4">
    <source>
        <dbReference type="ARBA" id="ARBA00023002"/>
    </source>
</evidence>
<keyword evidence="3 7" id="KW-0479">Metal-binding</keyword>
<dbReference type="SUPFAM" id="SSF48264">
    <property type="entry name" value="Cytochrome P450"/>
    <property type="match status" value="1"/>
</dbReference>
<dbReference type="GO" id="GO:0005506">
    <property type="term" value="F:iron ion binding"/>
    <property type="evidence" value="ECO:0007669"/>
    <property type="project" value="InterPro"/>
</dbReference>
<gene>
    <name evidence="9" type="ORF">ECRASSUSDP1_LOCUS5134</name>
</gene>
<dbReference type="InterPro" id="IPR036396">
    <property type="entry name" value="Cyt_P450_sf"/>
</dbReference>
<dbReference type="Pfam" id="PF00067">
    <property type="entry name" value="p450"/>
    <property type="match status" value="1"/>
</dbReference>
<comment type="caution">
    <text evidence="9">The sequence shown here is derived from an EMBL/GenBank/DDBJ whole genome shotgun (WGS) entry which is preliminary data.</text>
</comment>
<dbReference type="Proteomes" id="UP001295684">
    <property type="component" value="Unassembled WGS sequence"/>
</dbReference>
<keyword evidence="6 8" id="KW-0503">Monooxygenase</keyword>
<dbReference type="InterPro" id="IPR017972">
    <property type="entry name" value="Cyt_P450_CS"/>
</dbReference>
<comment type="similarity">
    <text evidence="1 8">Belongs to the cytochrome P450 family.</text>
</comment>
<evidence type="ECO:0000256" key="1">
    <source>
        <dbReference type="ARBA" id="ARBA00010617"/>
    </source>
</evidence>
<keyword evidence="4 8" id="KW-0560">Oxidoreductase</keyword>
<evidence type="ECO:0000256" key="6">
    <source>
        <dbReference type="ARBA" id="ARBA00023033"/>
    </source>
</evidence>
<dbReference type="PANTHER" id="PTHR24291:SF50">
    <property type="entry name" value="BIFUNCTIONAL ALBAFLAVENONE MONOOXYGENASE_TERPENE SYNTHASE"/>
    <property type="match status" value="1"/>
</dbReference>
<evidence type="ECO:0000313" key="10">
    <source>
        <dbReference type="Proteomes" id="UP001295684"/>
    </source>
</evidence>
<evidence type="ECO:0008006" key="11">
    <source>
        <dbReference type="Google" id="ProtNLM"/>
    </source>
</evidence>
<reference evidence="9" key="1">
    <citation type="submission" date="2023-07" db="EMBL/GenBank/DDBJ databases">
        <authorList>
            <consortium name="AG Swart"/>
            <person name="Singh M."/>
            <person name="Singh A."/>
            <person name="Seah K."/>
            <person name="Emmerich C."/>
        </authorList>
    </citation>
    <scope>NUCLEOTIDE SEQUENCE</scope>
    <source>
        <strain evidence="9">DP1</strain>
    </source>
</reference>